<gene>
    <name evidence="2" type="ORF">LCGC14_0369990</name>
</gene>
<dbReference type="Gene3D" id="3.90.75.20">
    <property type="match status" value="1"/>
</dbReference>
<accession>A0A0F9T5I4</accession>
<sequence length="204" mass="23614">MPEINEVKYGREIGRGKSYTRFRWMGCVGCGKERWVPLRWDKPIYQCCKSCGKKGKAFSDEAKANMSISQKARFVDQTKHPWWRGGRILLTYGYVGLWVSSDDPYASMRDNKGYISEHRLVMARHLGRCLSSLEIVHHKNGVRDDNRIENLELMSHGKHSSQHMEGYRGGFRRGLVDGRSKQMQELRARIKELENAILPILKGE</sequence>
<dbReference type="InterPro" id="IPR044925">
    <property type="entry name" value="His-Me_finger_sf"/>
</dbReference>
<evidence type="ECO:0000259" key="1">
    <source>
        <dbReference type="Pfam" id="PF13392"/>
    </source>
</evidence>
<dbReference type="EMBL" id="LAZR01000295">
    <property type="protein sequence ID" value="KKN76490.1"/>
    <property type="molecule type" value="Genomic_DNA"/>
</dbReference>
<proteinExistence type="predicted"/>
<feature type="domain" description="HNH nuclease" evidence="1">
    <location>
        <begin position="118"/>
        <end position="159"/>
    </location>
</feature>
<comment type="caution">
    <text evidence="2">The sequence shown here is derived from an EMBL/GenBank/DDBJ whole genome shotgun (WGS) entry which is preliminary data.</text>
</comment>
<dbReference type="AlphaFoldDB" id="A0A0F9T5I4"/>
<dbReference type="InterPro" id="IPR003615">
    <property type="entry name" value="HNH_nuc"/>
</dbReference>
<dbReference type="Pfam" id="PF13392">
    <property type="entry name" value="HNH_3"/>
    <property type="match status" value="1"/>
</dbReference>
<name>A0A0F9T5I4_9ZZZZ</name>
<dbReference type="SUPFAM" id="SSF54060">
    <property type="entry name" value="His-Me finger endonucleases"/>
    <property type="match status" value="1"/>
</dbReference>
<organism evidence="2">
    <name type="scientific">marine sediment metagenome</name>
    <dbReference type="NCBI Taxonomy" id="412755"/>
    <lineage>
        <taxon>unclassified sequences</taxon>
        <taxon>metagenomes</taxon>
        <taxon>ecological metagenomes</taxon>
    </lineage>
</organism>
<reference evidence="2" key="1">
    <citation type="journal article" date="2015" name="Nature">
        <title>Complex archaea that bridge the gap between prokaryotes and eukaryotes.</title>
        <authorList>
            <person name="Spang A."/>
            <person name="Saw J.H."/>
            <person name="Jorgensen S.L."/>
            <person name="Zaremba-Niedzwiedzka K."/>
            <person name="Martijn J."/>
            <person name="Lind A.E."/>
            <person name="van Eijk R."/>
            <person name="Schleper C."/>
            <person name="Guy L."/>
            <person name="Ettema T.J."/>
        </authorList>
    </citation>
    <scope>NUCLEOTIDE SEQUENCE</scope>
</reference>
<protein>
    <recommendedName>
        <fullName evidence="1">HNH nuclease domain-containing protein</fullName>
    </recommendedName>
</protein>
<evidence type="ECO:0000313" key="2">
    <source>
        <dbReference type="EMBL" id="KKN76490.1"/>
    </source>
</evidence>